<dbReference type="OrthoDB" id="9799943at2"/>
<evidence type="ECO:0000313" key="6">
    <source>
        <dbReference type="EMBL" id="SEC53788.1"/>
    </source>
</evidence>
<dbReference type="NCBIfam" id="TIGR03364">
    <property type="entry name" value="HpnW_proposed"/>
    <property type="match status" value="1"/>
</dbReference>
<name>A0A1H4TBY4_TSUTY</name>
<keyword evidence="7" id="KW-1185">Reference proteome</keyword>
<dbReference type="EMBL" id="FNSA01000003">
    <property type="protein sequence ID" value="SEC53788.1"/>
    <property type="molecule type" value="Genomic_DNA"/>
</dbReference>
<evidence type="ECO:0000313" key="7">
    <source>
        <dbReference type="Proteomes" id="UP000182241"/>
    </source>
</evidence>
<evidence type="ECO:0000259" key="5">
    <source>
        <dbReference type="Pfam" id="PF01266"/>
    </source>
</evidence>
<dbReference type="RefSeq" id="WP_068741966.1">
    <property type="nucleotide sequence ID" value="NZ_CBDRGN010000001.1"/>
</dbReference>
<dbReference type="InterPro" id="IPR036188">
    <property type="entry name" value="FAD/NAD-bd_sf"/>
</dbReference>
<protein>
    <submittedName>
        <fullName evidence="6">FAD dependent oxidoreductase TIGR03364</fullName>
    </submittedName>
</protein>
<reference evidence="7" key="1">
    <citation type="submission" date="2016-10" db="EMBL/GenBank/DDBJ databases">
        <authorList>
            <person name="Varghese N."/>
            <person name="Submissions S."/>
        </authorList>
    </citation>
    <scope>NUCLEOTIDE SEQUENCE [LARGE SCALE GENOMIC DNA]</scope>
    <source>
        <strain evidence="7">DSM 44234</strain>
    </source>
</reference>
<gene>
    <name evidence="6" type="ORF">SAMN04489793_2544</name>
</gene>
<keyword evidence="3" id="KW-0285">Flavoprotein</keyword>
<dbReference type="Gene3D" id="3.50.50.60">
    <property type="entry name" value="FAD/NAD(P)-binding domain"/>
    <property type="match status" value="1"/>
</dbReference>
<comment type="similarity">
    <text evidence="2">Belongs to the DadA oxidoreductase family.</text>
</comment>
<dbReference type="GO" id="GO:0016491">
    <property type="term" value="F:oxidoreductase activity"/>
    <property type="evidence" value="ECO:0007669"/>
    <property type="project" value="UniProtKB-KW"/>
</dbReference>
<dbReference type="AlphaFoldDB" id="A0A1H4TBY4"/>
<proteinExistence type="inferred from homology"/>
<dbReference type="Gene3D" id="3.30.9.10">
    <property type="entry name" value="D-Amino Acid Oxidase, subunit A, domain 2"/>
    <property type="match status" value="1"/>
</dbReference>
<sequence>MNTTTDVLVVGAGIVGLAHAVEALDRGLTVTVVERDSRAVGASIRNFGHACVTGQSGDLAELAHLARERWLDLDGRAGLGARATGGLAVARHATELAVLEELAAARPGEVALRTAGEVRAELPGGGADDVIGGAALLADLRVDPRVTVARLAAWVDAQPGAEVRFGTAYLGFDGARAHTSRGPIEAQRVIVCVGHDLDHLYPDLAEEHRVQRCALQMARAADPGAVVTPAVLTATSLLRYPAFAETTAAAALRTRMAADRPDLLDIDANVMFTQRPDGTLLIGDSHHTERTVAPFLDETVTETLRAEAARVLGVDGLRIIERWQGVYATSPLRPYLVAEPEERLSVRIVTSGVGMTIAHGLARRHFPS</sequence>
<evidence type="ECO:0000256" key="1">
    <source>
        <dbReference type="ARBA" id="ARBA00001974"/>
    </source>
</evidence>
<dbReference type="Proteomes" id="UP000182241">
    <property type="component" value="Unassembled WGS sequence"/>
</dbReference>
<dbReference type="InterPro" id="IPR017741">
    <property type="entry name" value="FAD-dependent_OxRdtase_HpnW"/>
</dbReference>
<evidence type="ECO:0000256" key="2">
    <source>
        <dbReference type="ARBA" id="ARBA00009410"/>
    </source>
</evidence>
<feature type="domain" description="FAD dependent oxidoreductase" evidence="5">
    <location>
        <begin position="6"/>
        <end position="363"/>
    </location>
</feature>
<keyword evidence="4" id="KW-0560">Oxidoreductase</keyword>
<organism evidence="6 7">
    <name type="scientific">Tsukamurella tyrosinosolvens</name>
    <dbReference type="NCBI Taxonomy" id="57704"/>
    <lineage>
        <taxon>Bacteria</taxon>
        <taxon>Bacillati</taxon>
        <taxon>Actinomycetota</taxon>
        <taxon>Actinomycetes</taxon>
        <taxon>Mycobacteriales</taxon>
        <taxon>Tsukamurellaceae</taxon>
        <taxon>Tsukamurella</taxon>
    </lineage>
</organism>
<dbReference type="PANTHER" id="PTHR13847:SF286">
    <property type="entry name" value="D-AMINO ACID DEHYDROGENASE"/>
    <property type="match status" value="1"/>
</dbReference>
<comment type="cofactor">
    <cofactor evidence="1">
        <name>FAD</name>
        <dbReference type="ChEBI" id="CHEBI:57692"/>
    </cofactor>
</comment>
<dbReference type="Pfam" id="PF01266">
    <property type="entry name" value="DAO"/>
    <property type="match status" value="1"/>
</dbReference>
<evidence type="ECO:0000256" key="4">
    <source>
        <dbReference type="ARBA" id="ARBA00023002"/>
    </source>
</evidence>
<dbReference type="InterPro" id="IPR006076">
    <property type="entry name" value="FAD-dep_OxRdtase"/>
</dbReference>
<dbReference type="PANTHER" id="PTHR13847">
    <property type="entry name" value="SARCOSINE DEHYDROGENASE-RELATED"/>
    <property type="match status" value="1"/>
</dbReference>
<evidence type="ECO:0000256" key="3">
    <source>
        <dbReference type="ARBA" id="ARBA00022630"/>
    </source>
</evidence>
<accession>A0A1H4TBY4</accession>
<dbReference type="SUPFAM" id="SSF51905">
    <property type="entry name" value="FAD/NAD(P)-binding domain"/>
    <property type="match status" value="1"/>
</dbReference>
<dbReference type="GO" id="GO:0005737">
    <property type="term" value="C:cytoplasm"/>
    <property type="evidence" value="ECO:0007669"/>
    <property type="project" value="TreeGrafter"/>
</dbReference>
<dbReference type="STRING" id="57704.SAMN04489793_2544"/>